<sequence>MREQTVDVAVIGAGTAGLNARRAAEKAGAHAVAIDPGPLGTTCARVGCMPSKLLIAAAEAAHAVREAKIFGVHAGEPRVVPGEVMGRVRRERDRFVGFQLRDAKALRERGLLIDGRARFVAPNVLAVGDDLRVTARRAVVVAVGSAVRLPPILARLESPWVIDSDRVFELEAIPERLLVVGAGPIGVELGQALARLGARVTVLCADGKVAGIRDPAVLASAKSALAREMTLHTRSNLEAAEERADGLWVRFRGEDGEVSEGTWPLVLAATGRAPRLDGLELGRAGVELDDKGRPREFDKATLQCGEAPVFLAGDAAGLRPLLHEAIDDGQIAGRNAATFPEVLPGERRAPLSIVFTDPQVAFVGRRFDALDLSTCSIGQVDFGDQGRARVMAKNHGLLRVYGSDATGALLGAELVAPAGEHLAHLLAWAIQSGLTVDQVLRLPFYHPVVEEGLRSALLDLRTQMSAKTGANRAGADATSRTSSGP</sequence>
<dbReference type="Gene3D" id="3.50.50.60">
    <property type="entry name" value="FAD/NAD(P)-binding domain"/>
    <property type="match status" value="2"/>
</dbReference>
<dbReference type="SUPFAM" id="SSF51905">
    <property type="entry name" value="FAD/NAD(P)-binding domain"/>
    <property type="match status" value="1"/>
</dbReference>
<dbReference type="PRINTS" id="PR00411">
    <property type="entry name" value="PNDRDTASEI"/>
</dbReference>
<dbReference type="Gene3D" id="3.30.390.30">
    <property type="match status" value="1"/>
</dbReference>
<dbReference type="InterPro" id="IPR004099">
    <property type="entry name" value="Pyr_nucl-diS_OxRdtase_dimer"/>
</dbReference>
<dbReference type="STRING" id="54.SAMN02745121_03510"/>
<keyword evidence="10" id="KW-1185">Reference proteome</keyword>
<organism evidence="9 10">
    <name type="scientific">Nannocystis exedens</name>
    <dbReference type="NCBI Taxonomy" id="54"/>
    <lineage>
        <taxon>Bacteria</taxon>
        <taxon>Pseudomonadati</taxon>
        <taxon>Myxococcota</taxon>
        <taxon>Polyangia</taxon>
        <taxon>Nannocystales</taxon>
        <taxon>Nannocystaceae</taxon>
        <taxon>Nannocystis</taxon>
    </lineage>
</organism>
<comment type="similarity">
    <text evidence="1">Belongs to the class-I pyridine nucleotide-disulfide oxidoreductase family.</text>
</comment>
<comment type="cofactor">
    <cofactor evidence="5">
        <name>FAD</name>
        <dbReference type="ChEBI" id="CHEBI:57692"/>
    </cofactor>
    <text evidence="5">Binds 1 FAD per subunit.</text>
</comment>
<evidence type="ECO:0000256" key="3">
    <source>
        <dbReference type="ARBA" id="ARBA00022827"/>
    </source>
</evidence>
<name>A0A1I1YS79_9BACT</name>
<evidence type="ECO:0000256" key="1">
    <source>
        <dbReference type="ARBA" id="ARBA00007532"/>
    </source>
</evidence>
<evidence type="ECO:0000256" key="4">
    <source>
        <dbReference type="PIRSR" id="PIRSR000350-2"/>
    </source>
</evidence>
<feature type="domain" description="FAD/NAD(P)-binding" evidence="8">
    <location>
        <begin position="7"/>
        <end position="329"/>
    </location>
</feature>
<dbReference type="NCBIfam" id="NF004939">
    <property type="entry name" value="PRK06292.1-1"/>
    <property type="match status" value="1"/>
</dbReference>
<dbReference type="InterPro" id="IPR023753">
    <property type="entry name" value="FAD/NAD-binding_dom"/>
</dbReference>
<dbReference type="Pfam" id="PF02852">
    <property type="entry name" value="Pyr_redox_dim"/>
    <property type="match status" value="1"/>
</dbReference>
<dbReference type="PRINTS" id="PR00368">
    <property type="entry name" value="FADPNR"/>
</dbReference>
<evidence type="ECO:0000256" key="5">
    <source>
        <dbReference type="PIRSR" id="PIRSR000350-3"/>
    </source>
</evidence>
<dbReference type="PANTHER" id="PTHR43014:SF4">
    <property type="entry name" value="PYRIDINE NUCLEOTIDE-DISULFIDE OXIDOREDUCTASE RCLA-RELATED"/>
    <property type="match status" value="1"/>
</dbReference>
<dbReference type="GO" id="GO:0050660">
    <property type="term" value="F:flavin adenine dinucleotide binding"/>
    <property type="evidence" value="ECO:0007669"/>
    <property type="project" value="TreeGrafter"/>
</dbReference>
<dbReference type="RefSeq" id="WP_096328322.1">
    <property type="nucleotide sequence ID" value="NZ_FOMX01000010.1"/>
</dbReference>
<dbReference type="PIRSF" id="PIRSF000350">
    <property type="entry name" value="Mercury_reductase_MerA"/>
    <property type="match status" value="1"/>
</dbReference>
<dbReference type="InterPro" id="IPR016156">
    <property type="entry name" value="FAD/NAD-linked_Rdtase_dimer_sf"/>
</dbReference>
<gene>
    <name evidence="9" type="ORF">SAMN02745121_03510</name>
</gene>
<keyword evidence="2" id="KW-0285">Flavoprotein</keyword>
<keyword evidence="5" id="KW-0520">NAD</keyword>
<proteinExistence type="inferred from homology"/>
<dbReference type="Pfam" id="PF07992">
    <property type="entry name" value="Pyr_redox_2"/>
    <property type="match status" value="1"/>
</dbReference>
<feature type="active site" description="Proton acceptor" evidence="4">
    <location>
        <position position="446"/>
    </location>
</feature>
<feature type="disulfide bond" description="Redox-active" evidence="6">
    <location>
        <begin position="43"/>
        <end position="48"/>
    </location>
</feature>
<feature type="binding site" evidence="5">
    <location>
        <begin position="181"/>
        <end position="188"/>
    </location>
    <ligand>
        <name>NAD(+)</name>
        <dbReference type="ChEBI" id="CHEBI:57540"/>
    </ligand>
</feature>
<evidence type="ECO:0000259" key="8">
    <source>
        <dbReference type="Pfam" id="PF07992"/>
    </source>
</evidence>
<dbReference type="Proteomes" id="UP000199400">
    <property type="component" value="Unassembled WGS sequence"/>
</dbReference>
<dbReference type="EMBL" id="FOMX01000010">
    <property type="protein sequence ID" value="SFE22454.1"/>
    <property type="molecule type" value="Genomic_DNA"/>
</dbReference>
<dbReference type="SUPFAM" id="SSF55424">
    <property type="entry name" value="FAD/NAD-linked reductases, dimerisation (C-terminal) domain"/>
    <property type="match status" value="1"/>
</dbReference>
<feature type="binding site" evidence="5">
    <location>
        <position position="52"/>
    </location>
    <ligand>
        <name>FAD</name>
        <dbReference type="ChEBI" id="CHEBI:57692"/>
    </ligand>
</feature>
<feature type="binding site" evidence="5">
    <location>
        <position position="314"/>
    </location>
    <ligand>
        <name>FAD</name>
        <dbReference type="ChEBI" id="CHEBI:57692"/>
    </ligand>
</feature>
<reference evidence="10" key="1">
    <citation type="submission" date="2016-10" db="EMBL/GenBank/DDBJ databases">
        <authorList>
            <person name="Varghese N."/>
            <person name="Submissions S."/>
        </authorList>
    </citation>
    <scope>NUCLEOTIDE SEQUENCE [LARGE SCALE GENOMIC DNA]</scope>
    <source>
        <strain evidence="10">ATCC 25963</strain>
    </source>
</reference>
<dbReference type="PANTHER" id="PTHR43014">
    <property type="entry name" value="MERCURIC REDUCTASE"/>
    <property type="match status" value="1"/>
</dbReference>
<dbReference type="InterPro" id="IPR001100">
    <property type="entry name" value="Pyr_nuc-diS_OxRdtase"/>
</dbReference>
<evidence type="ECO:0000256" key="2">
    <source>
        <dbReference type="ARBA" id="ARBA00022630"/>
    </source>
</evidence>
<evidence type="ECO:0000256" key="6">
    <source>
        <dbReference type="PIRSR" id="PIRSR000350-4"/>
    </source>
</evidence>
<feature type="domain" description="Pyridine nucleotide-disulphide oxidoreductase dimerisation" evidence="7">
    <location>
        <begin position="352"/>
        <end position="455"/>
    </location>
</feature>
<keyword evidence="5" id="KW-0547">Nucleotide-binding</keyword>
<evidence type="ECO:0000313" key="9">
    <source>
        <dbReference type="EMBL" id="SFE22454.1"/>
    </source>
</evidence>
<accession>A0A1I1YS79</accession>
<dbReference type="InterPro" id="IPR036188">
    <property type="entry name" value="FAD/NAD-bd_sf"/>
</dbReference>
<evidence type="ECO:0000313" key="10">
    <source>
        <dbReference type="Proteomes" id="UP000199400"/>
    </source>
</evidence>
<dbReference type="AlphaFoldDB" id="A0A1I1YS79"/>
<feature type="binding site" evidence="5">
    <location>
        <position position="271"/>
    </location>
    <ligand>
        <name>NAD(+)</name>
        <dbReference type="ChEBI" id="CHEBI:57540"/>
    </ligand>
</feature>
<dbReference type="GO" id="GO:0003955">
    <property type="term" value="F:NAD(P)H dehydrogenase (quinone) activity"/>
    <property type="evidence" value="ECO:0007669"/>
    <property type="project" value="TreeGrafter"/>
</dbReference>
<dbReference type="OrthoDB" id="9786429at2"/>
<keyword evidence="3 5" id="KW-0274">FAD</keyword>
<evidence type="ECO:0000259" key="7">
    <source>
        <dbReference type="Pfam" id="PF02852"/>
    </source>
</evidence>
<protein>
    <submittedName>
        <fullName evidence="9">Dihydrolipoamide dehydrogenase</fullName>
    </submittedName>
</protein>